<dbReference type="Proteomes" id="UP001339962">
    <property type="component" value="Unassembled WGS sequence"/>
</dbReference>
<dbReference type="AlphaFoldDB" id="A0ABD5IUI5"/>
<evidence type="ECO:0000313" key="1">
    <source>
        <dbReference type="EMBL" id="MED5051538.1"/>
    </source>
</evidence>
<gene>
    <name evidence="1" type="ORF">P9850_06640</name>
</gene>
<protein>
    <recommendedName>
        <fullName evidence="3">Group-specific protein</fullName>
    </recommendedName>
</protein>
<sequence length="171" mass="19426">MFDPTVFDNLKTVIEGAVYDLDLEGVIAVIERHDFIDLAHLSRMYEIAFQLPGQLGVDVSCKVELTMDLEQMAGELLQTLAAPGCKLTIMFTMPLMQEETVCPLVEEVLQKIWGSNRSISQTLRRDYKSGQGSHEIKVQFGRLIDETHIDDLQEMLPYMLKSLHELKLLAK</sequence>
<evidence type="ECO:0000313" key="2">
    <source>
        <dbReference type="Proteomes" id="UP001339962"/>
    </source>
</evidence>
<dbReference type="EMBL" id="JARTLI010000007">
    <property type="protein sequence ID" value="MED5051538.1"/>
    <property type="molecule type" value="Genomic_DNA"/>
</dbReference>
<accession>A0ABD5IUI5</accession>
<dbReference type="RefSeq" id="WP_080861878.1">
    <property type="nucleotide sequence ID" value="NZ_JARTLI010000007.1"/>
</dbReference>
<comment type="caution">
    <text evidence="1">The sequence shown here is derived from an EMBL/GenBank/DDBJ whole genome shotgun (WGS) entry which is preliminary data.</text>
</comment>
<name>A0ABD5IUI5_9BACL</name>
<evidence type="ECO:0008006" key="3">
    <source>
        <dbReference type="Google" id="ProtNLM"/>
    </source>
</evidence>
<proteinExistence type="predicted"/>
<reference evidence="1 2" key="1">
    <citation type="submission" date="2023-03" db="EMBL/GenBank/DDBJ databases">
        <title>Bacillus Genome Sequencing.</title>
        <authorList>
            <person name="Dunlap C."/>
        </authorList>
    </citation>
    <scope>NUCLEOTIDE SEQUENCE [LARGE SCALE GENOMIC DNA]</scope>
    <source>
        <strain evidence="1 2">NRS-38</strain>
    </source>
</reference>
<organism evidence="1 2">
    <name type="scientific">Anoxybacteroides rupiense</name>
    <dbReference type="NCBI Taxonomy" id="311460"/>
    <lineage>
        <taxon>Bacteria</taxon>
        <taxon>Bacillati</taxon>
        <taxon>Bacillota</taxon>
        <taxon>Bacilli</taxon>
        <taxon>Bacillales</taxon>
        <taxon>Anoxybacillaceae</taxon>
        <taxon>Anoxybacteroides</taxon>
    </lineage>
</organism>